<sequence>MRGFMMLLAGVVLAGLLGGGDGLVVQSCGDVLTGVCDDGNVIDGDGCSSQCIVEKLAIQKWFEGPGCRGPAIKMIVKNFREYLEPFGTCQSGAPCTCPYDVTPQCADGSTNVFAGLCQCTPPSCTPFAHTCQEYASVNSTKVWSFETNCTNAWPVVTTVSHEWSTRSNIIIKEWSLTKSRGIVFPLADISAWELTRRRAVGIGDPDIWRVFSAGRCVPMHTSLVKRDALATEFEVLDYFSDRVRRGCDENCTVCRDDEQSSATLCRDALNCLVLAPGKCMSCIGGVANESIIGFLAHPGPPAPETNFCVPCAYAPFNAYYTESLCAVGDGCGDCVTGMACGACGEQLAPEVACGDQRLGGLPYYWITGGARSFIPRGGDGGAGEEGDA</sequence>
<organism evidence="5">
    <name type="scientific">Hemiselmis andersenii</name>
    <name type="common">Cryptophyte alga</name>
    <dbReference type="NCBI Taxonomy" id="464988"/>
    <lineage>
        <taxon>Eukaryota</taxon>
        <taxon>Cryptophyceae</taxon>
        <taxon>Cryptomonadales</taxon>
        <taxon>Hemiselmidaceae</taxon>
        <taxon>Hemiselmis</taxon>
    </lineage>
</organism>
<feature type="chain" id="PRO_5036393921" evidence="4">
    <location>
        <begin position="23"/>
        <end position="388"/>
    </location>
</feature>
<evidence type="ECO:0000256" key="2">
    <source>
        <dbReference type="ARBA" id="ARBA00022737"/>
    </source>
</evidence>
<evidence type="ECO:0000313" key="6">
    <source>
        <dbReference type="EMBL" id="CAD8982472.1"/>
    </source>
</evidence>
<proteinExistence type="predicted"/>
<dbReference type="NCBIfam" id="TIGR02232">
    <property type="entry name" value="myxo_disulf_rpt"/>
    <property type="match status" value="1"/>
</dbReference>
<keyword evidence="1 4" id="KW-0732">Signal</keyword>
<dbReference type="EMBL" id="HBFX01055618">
    <property type="protein sequence ID" value="CAD8982472.1"/>
    <property type="molecule type" value="Transcribed_RNA"/>
</dbReference>
<name>A0A6U5BZU9_HEMAN</name>
<evidence type="ECO:0000256" key="4">
    <source>
        <dbReference type="SAM" id="SignalP"/>
    </source>
</evidence>
<dbReference type="InterPro" id="IPR011936">
    <property type="entry name" value="Myxo_disulph_rpt"/>
</dbReference>
<keyword evidence="3" id="KW-1015">Disulfide bond</keyword>
<dbReference type="EMBL" id="HBFK01034639">
    <property type="protein sequence ID" value="CAD8754483.1"/>
    <property type="molecule type" value="Transcribed_RNA"/>
</dbReference>
<gene>
    <name evidence="6" type="ORF">HAND00432_LOCUS33482</name>
    <name evidence="5" type="ORF">HAND1043_LOCUS20991</name>
</gene>
<protein>
    <submittedName>
        <fullName evidence="5">Uncharacterized protein</fullName>
    </submittedName>
</protein>
<evidence type="ECO:0000313" key="5">
    <source>
        <dbReference type="EMBL" id="CAD8754483.1"/>
    </source>
</evidence>
<evidence type="ECO:0000256" key="3">
    <source>
        <dbReference type="ARBA" id="ARBA00023157"/>
    </source>
</evidence>
<evidence type="ECO:0000256" key="1">
    <source>
        <dbReference type="ARBA" id="ARBA00022729"/>
    </source>
</evidence>
<keyword evidence="2" id="KW-0677">Repeat</keyword>
<dbReference type="AlphaFoldDB" id="A0A6U5BZU9"/>
<reference evidence="5" key="1">
    <citation type="submission" date="2021-01" db="EMBL/GenBank/DDBJ databases">
        <authorList>
            <person name="Corre E."/>
            <person name="Pelletier E."/>
            <person name="Niang G."/>
            <person name="Scheremetjew M."/>
            <person name="Finn R."/>
            <person name="Kale V."/>
            <person name="Holt S."/>
            <person name="Cochrane G."/>
            <person name="Meng A."/>
            <person name="Brown T."/>
            <person name="Cohen L."/>
        </authorList>
    </citation>
    <scope>NUCLEOTIDE SEQUENCE</scope>
    <source>
        <strain evidence="5">CCMP441</strain>
        <strain evidence="6">CCMP644</strain>
    </source>
</reference>
<accession>A0A6U5BZU9</accession>
<feature type="signal peptide" evidence="4">
    <location>
        <begin position="1"/>
        <end position="22"/>
    </location>
</feature>